<feature type="transmembrane region" description="Helical" evidence="2">
    <location>
        <begin position="180"/>
        <end position="202"/>
    </location>
</feature>
<name>A0ABT1LYX0_9MYCO</name>
<evidence type="ECO:0000256" key="1">
    <source>
        <dbReference type="SAM" id="MobiDB-lite"/>
    </source>
</evidence>
<feature type="region of interest" description="Disordered" evidence="1">
    <location>
        <begin position="206"/>
        <end position="253"/>
    </location>
</feature>
<keyword evidence="2" id="KW-1133">Transmembrane helix</keyword>
<sequence>MGSPPRGGDLKPGEVTIAGVDPVTAGVVAIDMTKPIEVTVKDVDGDTVALEQKALGADITSHTGRIVPDRAGGTAELDPPNPYIVAGRTSAELVVSDGEKVTASYRFGMRSTQSAWATALAGGVFFVALFAVAYVESFNRTLRRGRREMSARVGLPVASAFLAVAMVGAVWIAAGREPTPATLILCALLGTGAGVSVSIAAMRHGLANRNSRSGRDSRPTGPNSRPARPSGPPKAQPPKRHGSTPAGGSKPSS</sequence>
<evidence type="ECO:0000313" key="3">
    <source>
        <dbReference type="EMBL" id="MCP9272076.1"/>
    </source>
</evidence>
<feature type="transmembrane region" description="Helical" evidence="2">
    <location>
        <begin position="155"/>
        <end position="174"/>
    </location>
</feature>
<reference evidence="3 4" key="1">
    <citation type="submission" date="2022-06" db="EMBL/GenBank/DDBJ databases">
        <title>Mycolicibacterium sp. CAU 1645 isolated from seawater.</title>
        <authorList>
            <person name="Kim W."/>
        </authorList>
    </citation>
    <scope>NUCLEOTIDE SEQUENCE [LARGE SCALE GENOMIC DNA]</scope>
    <source>
        <strain evidence="3 4">CAU 1645</strain>
    </source>
</reference>
<gene>
    <name evidence="3" type="ORF">NM203_07740</name>
</gene>
<comment type="caution">
    <text evidence="3">The sequence shown here is derived from an EMBL/GenBank/DDBJ whole genome shotgun (WGS) entry which is preliminary data.</text>
</comment>
<keyword evidence="2" id="KW-0812">Transmembrane</keyword>
<proteinExistence type="predicted"/>
<feature type="transmembrane region" description="Helical" evidence="2">
    <location>
        <begin position="115"/>
        <end position="135"/>
    </location>
</feature>
<dbReference type="EMBL" id="JANDBD010000003">
    <property type="protein sequence ID" value="MCP9272076.1"/>
    <property type="molecule type" value="Genomic_DNA"/>
</dbReference>
<accession>A0ABT1LYX0</accession>
<dbReference type="RefSeq" id="WP_255059752.1">
    <property type="nucleotide sequence ID" value="NZ_JANDBD010000003.1"/>
</dbReference>
<evidence type="ECO:0000256" key="2">
    <source>
        <dbReference type="SAM" id="Phobius"/>
    </source>
</evidence>
<organism evidence="3 4">
    <name type="scientific">Mycolicibacterium arenosum</name>
    <dbReference type="NCBI Taxonomy" id="2952157"/>
    <lineage>
        <taxon>Bacteria</taxon>
        <taxon>Bacillati</taxon>
        <taxon>Actinomycetota</taxon>
        <taxon>Actinomycetes</taxon>
        <taxon>Mycobacteriales</taxon>
        <taxon>Mycobacteriaceae</taxon>
        <taxon>Mycolicibacterium</taxon>
    </lineage>
</organism>
<protein>
    <submittedName>
        <fullName evidence="3">Uncharacterized protein</fullName>
    </submittedName>
</protein>
<keyword evidence="4" id="KW-1185">Reference proteome</keyword>
<keyword evidence="2" id="KW-0472">Membrane</keyword>
<dbReference type="Proteomes" id="UP001651690">
    <property type="component" value="Unassembled WGS sequence"/>
</dbReference>
<evidence type="ECO:0000313" key="4">
    <source>
        <dbReference type="Proteomes" id="UP001651690"/>
    </source>
</evidence>